<dbReference type="InterPro" id="IPR018951">
    <property type="entry name" value="Fumarase_C_C"/>
</dbReference>
<feature type="domain" description="Fumarate lyase N-terminal" evidence="2">
    <location>
        <begin position="12"/>
        <end position="343"/>
    </location>
</feature>
<dbReference type="Gene3D" id="1.10.40.30">
    <property type="entry name" value="Fumarase/aspartase (C-terminal domain)"/>
    <property type="match status" value="1"/>
</dbReference>
<dbReference type="CDD" id="cd01357">
    <property type="entry name" value="Aspartase"/>
    <property type="match status" value="1"/>
</dbReference>
<dbReference type="FunFam" id="1.20.200.10:FF:000001">
    <property type="entry name" value="Fumarate hydratase, mitochondrial"/>
    <property type="match status" value="1"/>
</dbReference>
<dbReference type="InterPro" id="IPR024083">
    <property type="entry name" value="Fumarase/histidase_N"/>
</dbReference>
<evidence type="ECO:0000313" key="4">
    <source>
        <dbReference type="EMBL" id="SDA91255.1"/>
    </source>
</evidence>
<evidence type="ECO:0000256" key="1">
    <source>
        <dbReference type="ARBA" id="ARBA00023239"/>
    </source>
</evidence>
<dbReference type="OrthoDB" id="9802809at2"/>
<keyword evidence="1 4" id="KW-0456">Lyase</keyword>
<dbReference type="Gene3D" id="1.10.275.10">
    <property type="entry name" value="Fumarase/aspartase (N-terminal domain)"/>
    <property type="match status" value="1"/>
</dbReference>
<dbReference type="STRING" id="1165689.SAMN02927914_04479"/>
<dbReference type="Proteomes" id="UP000198588">
    <property type="component" value="Unassembled WGS sequence"/>
</dbReference>
<dbReference type="GO" id="GO:0006531">
    <property type="term" value="P:aspartate metabolic process"/>
    <property type="evidence" value="ECO:0007669"/>
    <property type="project" value="TreeGrafter"/>
</dbReference>
<gene>
    <name evidence="4" type="ORF">SAMN02927914_04479</name>
</gene>
<dbReference type="Gene3D" id="1.20.200.10">
    <property type="entry name" value="Fumarase/aspartase (Central domain)"/>
    <property type="match status" value="1"/>
</dbReference>
<reference evidence="4 5" key="1">
    <citation type="submission" date="2016-10" db="EMBL/GenBank/DDBJ databases">
        <authorList>
            <person name="de Groot N.N."/>
        </authorList>
    </citation>
    <scope>NUCLEOTIDE SEQUENCE [LARGE SCALE GENOMIC DNA]</scope>
    <source>
        <strain evidence="4 5">CGMCC 1.12097</strain>
    </source>
</reference>
<evidence type="ECO:0000259" key="2">
    <source>
        <dbReference type="Pfam" id="PF00206"/>
    </source>
</evidence>
<dbReference type="PANTHER" id="PTHR42696:SF2">
    <property type="entry name" value="ASPARTATE AMMONIA-LYASE"/>
    <property type="match status" value="1"/>
</dbReference>
<dbReference type="Pfam" id="PF00206">
    <property type="entry name" value="Lyase_1"/>
    <property type="match status" value="1"/>
</dbReference>
<dbReference type="InterPro" id="IPR008948">
    <property type="entry name" value="L-Aspartase-like"/>
</dbReference>
<dbReference type="AlphaFoldDB" id="A0A1G5Z9W5"/>
<dbReference type="EMBL" id="FMXM01000015">
    <property type="protein sequence ID" value="SDA91255.1"/>
    <property type="molecule type" value="Genomic_DNA"/>
</dbReference>
<dbReference type="PANTHER" id="PTHR42696">
    <property type="entry name" value="ASPARTATE AMMONIA-LYASE"/>
    <property type="match status" value="1"/>
</dbReference>
<dbReference type="NCBIfam" id="NF008909">
    <property type="entry name" value="PRK12273.1"/>
    <property type="match status" value="1"/>
</dbReference>
<dbReference type="InterPro" id="IPR000362">
    <property type="entry name" value="Fumarate_lyase_fam"/>
</dbReference>
<dbReference type="RefSeq" id="WP_091582296.1">
    <property type="nucleotide sequence ID" value="NZ_FMXM01000015.1"/>
</dbReference>
<dbReference type="InterPro" id="IPR020557">
    <property type="entry name" value="Fumarate_lyase_CS"/>
</dbReference>
<protein>
    <submittedName>
        <fullName evidence="4">Aspartate ammonia-lyase</fullName>
    </submittedName>
</protein>
<evidence type="ECO:0000313" key="5">
    <source>
        <dbReference type="Proteomes" id="UP000198588"/>
    </source>
</evidence>
<dbReference type="Pfam" id="PF10415">
    <property type="entry name" value="FumaraseC_C"/>
    <property type="match status" value="1"/>
</dbReference>
<accession>A0A1G5Z9W5</accession>
<dbReference type="PROSITE" id="PS00163">
    <property type="entry name" value="FUMARATE_LYASES"/>
    <property type="match status" value="1"/>
</dbReference>
<evidence type="ECO:0000259" key="3">
    <source>
        <dbReference type="Pfam" id="PF10415"/>
    </source>
</evidence>
<sequence length="460" mass="50014">MQDVRWERDSLGEVSVPRFAYYGAQTVRALENFPISGEPINNLPNLLKALALIKMAAAKANSMNGRLNNEKAAAIELACEDIVQNKLASAFQIDLFQGGAGTSTNMNINEVIANRALEHMGLELGRYDIIHPNDDVNMSQSTNDVYPTAVRLAIIMTNAVLSEALDRLAREFSRKGDEFHLVRKLGRTQLQDAVPMTLGQEFHAFATALFEDVDKLRQVSAVFLEVNLGGTAIGTSVNADFNYRQQVIAELSRLSGYRLVSAQNLIEASWDTGAFVLYSGMLKRLATKLSKIASDLRLLSSGPRGGFAEIILPPMQPGSSIMPGKVNPVIPEVVNQVAFHVIGMDLTVTLASEAGQLQLNAMEPVIAASTLGSMRLLTNVINVFREKCVCGIEANEAQCQALLEASTALATLLVPVLGYERAATVAKHALDSGRHLREVLLDLPEDIRSIALERLVAFTD</sequence>
<organism evidence="4 5">
    <name type="scientific">Mesorhizobium qingshengii</name>
    <dbReference type="NCBI Taxonomy" id="1165689"/>
    <lineage>
        <taxon>Bacteria</taxon>
        <taxon>Pseudomonadati</taxon>
        <taxon>Pseudomonadota</taxon>
        <taxon>Alphaproteobacteria</taxon>
        <taxon>Hyphomicrobiales</taxon>
        <taxon>Phyllobacteriaceae</taxon>
        <taxon>Mesorhizobium</taxon>
    </lineage>
</organism>
<proteinExistence type="predicted"/>
<dbReference type="GO" id="GO:0005829">
    <property type="term" value="C:cytosol"/>
    <property type="evidence" value="ECO:0007669"/>
    <property type="project" value="TreeGrafter"/>
</dbReference>
<dbReference type="GO" id="GO:0008797">
    <property type="term" value="F:aspartate ammonia-lyase activity"/>
    <property type="evidence" value="ECO:0007669"/>
    <property type="project" value="TreeGrafter"/>
</dbReference>
<dbReference type="InterPro" id="IPR051546">
    <property type="entry name" value="Aspartate_Ammonia-Lyase"/>
</dbReference>
<dbReference type="SUPFAM" id="SSF48557">
    <property type="entry name" value="L-aspartase-like"/>
    <property type="match status" value="1"/>
</dbReference>
<name>A0A1G5Z9W5_9HYPH</name>
<feature type="domain" description="Fumarase C C-terminal" evidence="3">
    <location>
        <begin position="409"/>
        <end position="442"/>
    </location>
</feature>
<dbReference type="InterPro" id="IPR022761">
    <property type="entry name" value="Fumarate_lyase_N"/>
</dbReference>
<dbReference type="PRINTS" id="PR00149">
    <property type="entry name" value="FUMRATELYASE"/>
</dbReference>
<dbReference type="GO" id="GO:0006099">
    <property type="term" value="P:tricarboxylic acid cycle"/>
    <property type="evidence" value="ECO:0007669"/>
    <property type="project" value="InterPro"/>
</dbReference>
<dbReference type="FunFam" id="1.10.275.10:FF:000001">
    <property type="entry name" value="Fumarate hydratase, mitochondrial"/>
    <property type="match status" value="1"/>
</dbReference>